<comment type="similarity">
    <text evidence="2">Belongs to the UPF0702 family.</text>
</comment>
<accession>A0A0F5DD00</accession>
<keyword evidence="5 7" id="KW-1133">Transmembrane helix</keyword>
<evidence type="ECO:0000256" key="1">
    <source>
        <dbReference type="ARBA" id="ARBA00004651"/>
    </source>
</evidence>
<comment type="caution">
    <text evidence="9">The sequence shown here is derived from an EMBL/GenBank/DDBJ whole genome shotgun (WGS) entry which is preliminary data.</text>
</comment>
<evidence type="ECO:0000256" key="7">
    <source>
        <dbReference type="SAM" id="Phobius"/>
    </source>
</evidence>
<dbReference type="PANTHER" id="PTHR34582:SF6">
    <property type="entry name" value="UPF0702 TRANSMEMBRANE PROTEIN YCAP"/>
    <property type="match status" value="1"/>
</dbReference>
<comment type="subcellular location">
    <subcellularLocation>
        <location evidence="1">Cell membrane</location>
        <topology evidence="1">Multi-pass membrane protein</topology>
    </subcellularLocation>
</comment>
<dbReference type="GO" id="GO:0005886">
    <property type="term" value="C:plasma membrane"/>
    <property type="evidence" value="ECO:0007669"/>
    <property type="project" value="UniProtKB-SubCell"/>
</dbReference>
<evidence type="ECO:0000313" key="9">
    <source>
        <dbReference type="EMBL" id="CAB0587487.1"/>
    </source>
</evidence>
<dbReference type="Pfam" id="PF04239">
    <property type="entry name" value="DUF421"/>
    <property type="match status" value="1"/>
</dbReference>
<sequence>MLNPHFHDVMLEQLTIDPWRIPVVVLSAVGTYIGFLALVKIFGTRVLAKMTAFDAVVLVMFGAVAGRVTIGHPPTLAAGLIGLSTLMLLEAIFGQIRRFSRFQHTLNGRSHVVMAHGEIITEQLRKTRLSYSDVRLAVRRAGLASLSQVQCMILEPTGDLSVIREGVPMDPELLKNVAGVEYIYP</sequence>
<keyword evidence="3" id="KW-1003">Cell membrane</keyword>
<feature type="domain" description="YetF C-terminal" evidence="8">
    <location>
        <begin position="98"/>
        <end position="167"/>
    </location>
</feature>
<dbReference type="Proteomes" id="UP000480222">
    <property type="component" value="Unassembled WGS sequence"/>
</dbReference>
<evidence type="ECO:0000313" key="10">
    <source>
        <dbReference type="Proteomes" id="UP000480222"/>
    </source>
</evidence>
<feature type="transmembrane region" description="Helical" evidence="7">
    <location>
        <begin position="51"/>
        <end position="70"/>
    </location>
</feature>
<dbReference type="OrthoDB" id="3266405at2"/>
<evidence type="ECO:0000256" key="3">
    <source>
        <dbReference type="ARBA" id="ARBA00022475"/>
    </source>
</evidence>
<name>A0A0F5DD00_CORDP</name>
<evidence type="ECO:0000256" key="6">
    <source>
        <dbReference type="ARBA" id="ARBA00023136"/>
    </source>
</evidence>
<gene>
    <name evidence="9" type="ORF">CIP107547_00576</name>
</gene>
<proteinExistence type="inferred from homology"/>
<evidence type="ECO:0000256" key="5">
    <source>
        <dbReference type="ARBA" id="ARBA00022989"/>
    </source>
</evidence>
<dbReference type="PANTHER" id="PTHR34582">
    <property type="entry name" value="UPF0702 TRANSMEMBRANE PROTEIN YCAP"/>
    <property type="match status" value="1"/>
</dbReference>
<reference evidence="9 10" key="1">
    <citation type="submission" date="2020-02" db="EMBL/GenBank/DDBJ databases">
        <authorList>
            <person name="Brisse S."/>
        </authorList>
    </citation>
    <scope>NUCLEOTIDE SEQUENCE [LARGE SCALE GENOMIC DNA]</scope>
    <source>
        <strain evidence="9">CIP107547</strain>
    </source>
</reference>
<evidence type="ECO:0000256" key="2">
    <source>
        <dbReference type="ARBA" id="ARBA00006448"/>
    </source>
</evidence>
<protein>
    <recommendedName>
        <fullName evidence="8">YetF C-terminal domain-containing protein</fullName>
    </recommendedName>
</protein>
<dbReference type="EMBL" id="CADDAV010000008">
    <property type="protein sequence ID" value="CAB0587487.1"/>
    <property type="molecule type" value="Genomic_DNA"/>
</dbReference>
<organism evidence="9 10">
    <name type="scientific">Corynebacterium diphtheriae</name>
    <dbReference type="NCBI Taxonomy" id="1717"/>
    <lineage>
        <taxon>Bacteria</taxon>
        <taxon>Bacillati</taxon>
        <taxon>Actinomycetota</taxon>
        <taxon>Actinomycetes</taxon>
        <taxon>Mycobacteriales</taxon>
        <taxon>Corynebacteriaceae</taxon>
        <taxon>Corynebacterium</taxon>
    </lineage>
</organism>
<dbReference type="OMA" id="MRKQRYN"/>
<dbReference type="InterPro" id="IPR007353">
    <property type="entry name" value="DUF421"/>
</dbReference>
<feature type="transmembrane region" description="Helical" evidence="7">
    <location>
        <begin position="76"/>
        <end position="93"/>
    </location>
</feature>
<evidence type="ECO:0000256" key="4">
    <source>
        <dbReference type="ARBA" id="ARBA00022692"/>
    </source>
</evidence>
<feature type="transmembrane region" description="Helical" evidence="7">
    <location>
        <begin position="20"/>
        <end position="39"/>
    </location>
</feature>
<dbReference type="RefSeq" id="WP_014307957.1">
    <property type="nucleotide sequence ID" value="NZ_CAJDXW010000003.1"/>
</dbReference>
<evidence type="ECO:0000259" key="8">
    <source>
        <dbReference type="Pfam" id="PF04239"/>
    </source>
</evidence>
<dbReference type="Gene3D" id="3.30.240.20">
    <property type="entry name" value="bsu07140 like domains"/>
    <property type="match status" value="1"/>
</dbReference>
<keyword evidence="6 7" id="KW-0472">Membrane</keyword>
<dbReference type="InterPro" id="IPR023090">
    <property type="entry name" value="UPF0702_alpha/beta_dom_sf"/>
</dbReference>
<keyword evidence="4 7" id="KW-0812">Transmembrane</keyword>
<dbReference type="AlphaFoldDB" id="A0A0F5DD00"/>